<accession>A0A1M5RUE5</accession>
<keyword evidence="3" id="KW-1185">Reference proteome</keyword>
<dbReference type="OrthoDB" id="659021at2"/>
<dbReference type="RefSeq" id="WP_143164972.1">
    <property type="nucleotide sequence ID" value="NZ_FQWQ01000002.1"/>
</dbReference>
<gene>
    <name evidence="2" type="ORF">SAMN04488109_3588</name>
</gene>
<dbReference type="AlphaFoldDB" id="A0A1M5RUE5"/>
<evidence type="ECO:0000313" key="2">
    <source>
        <dbReference type="EMBL" id="SHH29927.1"/>
    </source>
</evidence>
<organism evidence="2 3">
    <name type="scientific">Chryseolinea serpens</name>
    <dbReference type="NCBI Taxonomy" id="947013"/>
    <lineage>
        <taxon>Bacteria</taxon>
        <taxon>Pseudomonadati</taxon>
        <taxon>Bacteroidota</taxon>
        <taxon>Cytophagia</taxon>
        <taxon>Cytophagales</taxon>
        <taxon>Fulvivirgaceae</taxon>
        <taxon>Chryseolinea</taxon>
    </lineage>
</organism>
<sequence length="173" mass="20405">MEKLLDYYNSPDERDKDTEERKKRLVEQLKAAKAMEPEIKKSKYYELIPTYSAEVLQLYFNEYPPHSIFQVVRRRELHSEDLGQVSGQFKADYVVKYDNIHSVHKGDQITMRLTTTLYSKKKSNILWKKETSGEMRSDGDMWTCTDPLTCLLITCVESSFEEIFQTVSRLQSR</sequence>
<evidence type="ECO:0000313" key="3">
    <source>
        <dbReference type="Proteomes" id="UP000184212"/>
    </source>
</evidence>
<evidence type="ECO:0000256" key="1">
    <source>
        <dbReference type="SAM" id="MobiDB-lite"/>
    </source>
</evidence>
<reference evidence="2 3" key="1">
    <citation type="submission" date="2016-11" db="EMBL/GenBank/DDBJ databases">
        <authorList>
            <person name="Jaros S."/>
            <person name="Januszkiewicz K."/>
            <person name="Wedrychowicz H."/>
        </authorList>
    </citation>
    <scope>NUCLEOTIDE SEQUENCE [LARGE SCALE GENOMIC DNA]</scope>
    <source>
        <strain evidence="2 3">DSM 24574</strain>
    </source>
</reference>
<feature type="region of interest" description="Disordered" evidence="1">
    <location>
        <begin position="1"/>
        <end position="21"/>
    </location>
</feature>
<dbReference type="Proteomes" id="UP000184212">
    <property type="component" value="Unassembled WGS sequence"/>
</dbReference>
<proteinExistence type="predicted"/>
<dbReference type="EMBL" id="FQWQ01000002">
    <property type="protein sequence ID" value="SHH29927.1"/>
    <property type="molecule type" value="Genomic_DNA"/>
</dbReference>
<protein>
    <submittedName>
        <fullName evidence="2">Uncharacterized protein</fullName>
    </submittedName>
</protein>
<name>A0A1M5RUE5_9BACT</name>